<dbReference type="EMBL" id="CP002546">
    <property type="protein sequence ID" value="ADY59083.1"/>
    <property type="molecule type" value="Genomic_DNA"/>
</dbReference>
<protein>
    <submittedName>
        <fullName evidence="2">Uncharacterized protein</fullName>
    </submittedName>
</protein>
<feature type="region of interest" description="Disordered" evidence="1">
    <location>
        <begin position="1"/>
        <end position="30"/>
    </location>
</feature>
<dbReference type="Proteomes" id="UP000006860">
    <property type="component" value="Chromosome"/>
</dbReference>
<accession>F0SQQ3</accession>
<keyword evidence="3" id="KW-1185">Reference proteome</keyword>
<sequence length="195" mass="20802">MAKFTHDTARRIADATRRTEKTPLNKLGDKRGRPQHVEILEGLLTEDLDAAGDDGNEATTAEMLVHKGKGDDWSERGTITVTNRSTTYSASAGDYVVVTRINGEWRPLTPSGDGGSNIVEGYLTSDLGSSSGASATLALYEYDISNGWSATGESVTVVQRGGFPANSGAYCVAFKVFEPQFVGTDTYRPIVLGCA</sequence>
<organism evidence="2 3">
    <name type="scientific">Rubinisphaera brasiliensis (strain ATCC 49424 / DSM 5305 / JCM 21570 / IAM 15109 / NBRC 103401 / IFAM 1448)</name>
    <name type="common">Planctomyces brasiliensis</name>
    <dbReference type="NCBI Taxonomy" id="756272"/>
    <lineage>
        <taxon>Bacteria</taxon>
        <taxon>Pseudomonadati</taxon>
        <taxon>Planctomycetota</taxon>
        <taxon>Planctomycetia</taxon>
        <taxon>Planctomycetales</taxon>
        <taxon>Planctomycetaceae</taxon>
        <taxon>Rubinisphaera</taxon>
    </lineage>
</organism>
<evidence type="ECO:0000313" key="3">
    <source>
        <dbReference type="Proteomes" id="UP000006860"/>
    </source>
</evidence>
<dbReference type="AlphaFoldDB" id="F0SQQ3"/>
<dbReference type="STRING" id="756272.Plabr_1472"/>
<dbReference type="OrthoDB" id="9997861at2"/>
<evidence type="ECO:0000313" key="2">
    <source>
        <dbReference type="EMBL" id="ADY59083.1"/>
    </source>
</evidence>
<name>F0SQQ3_RUBBR</name>
<dbReference type="KEGG" id="pbs:Plabr_1472"/>
<dbReference type="RefSeq" id="WP_013627811.1">
    <property type="nucleotide sequence ID" value="NC_015174.1"/>
</dbReference>
<proteinExistence type="predicted"/>
<evidence type="ECO:0000256" key="1">
    <source>
        <dbReference type="SAM" id="MobiDB-lite"/>
    </source>
</evidence>
<gene>
    <name evidence="2" type="ordered locus">Plabr_1472</name>
</gene>
<dbReference type="HOGENOM" id="CLU_1395404_0_0_0"/>
<reference evidence="3" key="1">
    <citation type="submission" date="2011-02" db="EMBL/GenBank/DDBJ databases">
        <title>The complete genome of Planctomyces brasiliensis DSM 5305.</title>
        <authorList>
            <person name="Lucas S."/>
            <person name="Copeland A."/>
            <person name="Lapidus A."/>
            <person name="Bruce D."/>
            <person name="Goodwin L."/>
            <person name="Pitluck S."/>
            <person name="Kyrpides N."/>
            <person name="Mavromatis K."/>
            <person name="Pagani I."/>
            <person name="Ivanova N."/>
            <person name="Ovchinnikova G."/>
            <person name="Lu M."/>
            <person name="Detter J.C."/>
            <person name="Han C."/>
            <person name="Land M."/>
            <person name="Hauser L."/>
            <person name="Markowitz V."/>
            <person name="Cheng J.-F."/>
            <person name="Hugenholtz P."/>
            <person name="Woyke T."/>
            <person name="Wu D."/>
            <person name="Tindall B."/>
            <person name="Pomrenke H.G."/>
            <person name="Brambilla E."/>
            <person name="Klenk H.-P."/>
            <person name="Eisen J.A."/>
        </authorList>
    </citation>
    <scope>NUCLEOTIDE SEQUENCE [LARGE SCALE GENOMIC DNA]</scope>
    <source>
        <strain evidence="3">ATCC 49424 / DSM 5305 / JCM 21570 / NBRC 103401 / IFAM 1448</strain>
    </source>
</reference>